<dbReference type="SMART" id="SM00849">
    <property type="entry name" value="Lactamase_B"/>
    <property type="match status" value="1"/>
</dbReference>
<dbReference type="GO" id="GO:0003723">
    <property type="term" value="F:RNA binding"/>
    <property type="evidence" value="ECO:0007669"/>
    <property type="project" value="UniProtKB-KW"/>
</dbReference>
<sequence length="559" mass="60996">MCYLWPVFGLYCFVTLVMDFGSGFFFLPLGGVGKIGMNVTLYHAHGKWIIVDLGSGFADGDTMPGVDMVVADVSFIKKKRKDLLGIVLTHAHEDHIGAIPYLWADLRCPVYTTKFTATLLRAKLAQFSMNVPIEEVDPASKLELGPFVLEFVHMTHSTPEMHAVAVHTDFGSVLHTGDWKLDTDPVVGPMSDTDKLKRLGDDGLLAVISDSTNIFTEGRSGSEGSLYENILSIVKASKRRVAVALFASNIARICTLSKIAKASNREVVVLGRSLARAIQAARDCGYIDDSTEFLDAKQAGSIPAKNVLYLCTGCQGEPLAATARLASKSHPLAELGEGDTVVFSSKIIPGNERRIFGVFNKLVRMGVEVVTEFTEGVHVSGHPSREEVRTLYSLTRPKLCVPVHGEYMHMYEHVKLAKECGIKGCVVSAPGDVIDLVEGKKVGSVGCGVFGIDGNFLRHPEGSVMSARRKMRNAGMVVVTLLMNREHELVKEPMVIAPGALDSSEDRVLLSEMARKIGSGLSNSRPRNVKNYVKDVVFGSLKGILKDRPLVEVQMEYVW</sequence>
<keyword evidence="5" id="KW-0269">Exonuclease</keyword>
<organism evidence="9 10">
    <name type="scientific">Anaplasma marginale (strain Florida)</name>
    <dbReference type="NCBI Taxonomy" id="320483"/>
    <lineage>
        <taxon>Bacteria</taxon>
        <taxon>Pseudomonadati</taxon>
        <taxon>Pseudomonadota</taxon>
        <taxon>Alphaproteobacteria</taxon>
        <taxon>Rickettsiales</taxon>
        <taxon>Anaplasmataceae</taxon>
        <taxon>Anaplasma</taxon>
    </lineage>
</organism>
<evidence type="ECO:0000256" key="1">
    <source>
        <dbReference type="ARBA" id="ARBA00022722"/>
    </source>
</evidence>
<keyword evidence="7" id="KW-0812">Transmembrane</keyword>
<dbReference type="InterPro" id="IPR041636">
    <property type="entry name" value="RNase_J_C"/>
</dbReference>
<keyword evidence="2" id="KW-0479">Metal-binding</keyword>
<dbReference type="Gene3D" id="3.10.20.580">
    <property type="match status" value="1"/>
</dbReference>
<dbReference type="GO" id="GO:0046872">
    <property type="term" value="F:metal ion binding"/>
    <property type="evidence" value="ECO:0007669"/>
    <property type="project" value="UniProtKB-KW"/>
</dbReference>
<protein>
    <recommendedName>
        <fullName evidence="8">Metallo-beta-lactamase domain-containing protein</fullName>
    </recommendedName>
</protein>
<evidence type="ECO:0000256" key="5">
    <source>
        <dbReference type="ARBA" id="ARBA00022839"/>
    </source>
</evidence>
<dbReference type="InterPro" id="IPR036866">
    <property type="entry name" value="RibonucZ/Hydroxyglut_hydro"/>
</dbReference>
<proteinExistence type="predicted"/>
<dbReference type="GO" id="GO:0004527">
    <property type="term" value="F:exonuclease activity"/>
    <property type="evidence" value="ECO:0007669"/>
    <property type="project" value="UniProtKB-KW"/>
</dbReference>
<dbReference type="Pfam" id="PF00753">
    <property type="entry name" value="Lactamase_B"/>
    <property type="match status" value="1"/>
</dbReference>
<keyword evidence="1" id="KW-0540">Nuclease</keyword>
<dbReference type="KEGG" id="amf:AMF_179"/>
<dbReference type="Pfam" id="PF17770">
    <property type="entry name" value="RNase_J_C"/>
    <property type="match status" value="1"/>
</dbReference>
<dbReference type="Pfam" id="PF22505">
    <property type="entry name" value="RNase_J_b_CASP"/>
    <property type="match status" value="1"/>
</dbReference>
<name>B9KHU8_ANAMF</name>
<gene>
    <name evidence="9" type="ordered locus">AMF_179</name>
</gene>
<dbReference type="STRING" id="320483.AMF_179"/>
<feature type="transmembrane region" description="Helical" evidence="7">
    <location>
        <begin position="6"/>
        <end position="27"/>
    </location>
</feature>
<dbReference type="InterPro" id="IPR001279">
    <property type="entry name" value="Metallo-B-lactamas"/>
</dbReference>
<evidence type="ECO:0000256" key="4">
    <source>
        <dbReference type="ARBA" id="ARBA00022833"/>
    </source>
</evidence>
<accession>B9KHU8</accession>
<dbReference type="PANTHER" id="PTHR43694">
    <property type="entry name" value="RIBONUCLEASE J"/>
    <property type="match status" value="1"/>
</dbReference>
<feature type="domain" description="Metallo-beta-lactamase" evidence="8">
    <location>
        <begin position="36"/>
        <end position="230"/>
    </location>
</feature>
<dbReference type="HOGENOM" id="CLU_008727_3_3_5"/>
<dbReference type="SMR" id="B9KHU8"/>
<dbReference type="InterPro" id="IPR011108">
    <property type="entry name" value="RMMBL"/>
</dbReference>
<dbReference type="PANTHER" id="PTHR43694:SF1">
    <property type="entry name" value="RIBONUCLEASE J"/>
    <property type="match status" value="1"/>
</dbReference>
<dbReference type="Pfam" id="PF07521">
    <property type="entry name" value="RMMBL"/>
    <property type="match status" value="1"/>
</dbReference>
<evidence type="ECO:0000256" key="6">
    <source>
        <dbReference type="ARBA" id="ARBA00022884"/>
    </source>
</evidence>
<dbReference type="EMBL" id="CP001079">
    <property type="protein sequence ID" value="ACM49060.1"/>
    <property type="molecule type" value="Genomic_DNA"/>
</dbReference>
<evidence type="ECO:0000256" key="2">
    <source>
        <dbReference type="ARBA" id="ARBA00022723"/>
    </source>
</evidence>
<dbReference type="eggNOG" id="COG0595">
    <property type="taxonomic scope" value="Bacteria"/>
</dbReference>
<dbReference type="CDD" id="cd07714">
    <property type="entry name" value="RNaseJ_MBL-fold"/>
    <property type="match status" value="1"/>
</dbReference>
<dbReference type="Gene3D" id="3.40.50.10710">
    <property type="entry name" value="Metallo-hydrolase/oxidoreductase"/>
    <property type="match status" value="1"/>
</dbReference>
<evidence type="ECO:0000256" key="7">
    <source>
        <dbReference type="SAM" id="Phobius"/>
    </source>
</evidence>
<keyword evidence="7" id="KW-1133">Transmembrane helix</keyword>
<reference evidence="9 10" key="1">
    <citation type="journal article" date="2009" name="BMC Genomics">
        <title>Conservation in the face of diversity: multistrain analysis of an intracellular bacterium.</title>
        <authorList>
            <person name="Dark M.J."/>
            <person name="Herndon D.R."/>
            <person name="Kappmeyer L.S."/>
            <person name="Gonzales M.P."/>
            <person name="Nordeen E."/>
            <person name="Palmer G.H."/>
            <person name="Knowles D.P. Jr."/>
            <person name="Brayton K.A."/>
        </authorList>
    </citation>
    <scope>NUCLEOTIDE SEQUENCE [LARGE SCALE GENOMIC DNA]</scope>
    <source>
        <strain evidence="9 10">Florida</strain>
    </source>
</reference>
<dbReference type="AlphaFoldDB" id="B9KHU8"/>
<keyword evidence="4" id="KW-0862">Zinc</keyword>
<dbReference type="SUPFAM" id="SSF56281">
    <property type="entry name" value="Metallo-hydrolase/oxidoreductase"/>
    <property type="match status" value="1"/>
</dbReference>
<evidence type="ECO:0000313" key="10">
    <source>
        <dbReference type="Proteomes" id="UP000007307"/>
    </source>
</evidence>
<keyword evidence="10" id="KW-1185">Reference proteome</keyword>
<keyword evidence="6" id="KW-0694">RNA-binding</keyword>
<dbReference type="Proteomes" id="UP000007307">
    <property type="component" value="Chromosome"/>
</dbReference>
<keyword evidence="3" id="KW-0378">Hydrolase</keyword>
<keyword evidence="7" id="KW-0472">Membrane</keyword>
<evidence type="ECO:0000256" key="3">
    <source>
        <dbReference type="ARBA" id="ARBA00022801"/>
    </source>
</evidence>
<dbReference type="InterPro" id="IPR042173">
    <property type="entry name" value="RNase_J_2"/>
</dbReference>
<evidence type="ECO:0000313" key="9">
    <source>
        <dbReference type="EMBL" id="ACM49060.1"/>
    </source>
</evidence>
<evidence type="ECO:0000259" key="8">
    <source>
        <dbReference type="SMART" id="SM00849"/>
    </source>
</evidence>
<dbReference type="InterPro" id="IPR055132">
    <property type="entry name" value="RNase_J_b_CASP"/>
</dbReference>
<dbReference type="Gene3D" id="3.60.15.10">
    <property type="entry name" value="Ribonuclease Z/Hydroxyacylglutathione hydrolase-like"/>
    <property type="match status" value="1"/>
</dbReference>